<gene>
    <name evidence="2" type="ORF">CGS58_03010</name>
</gene>
<evidence type="ECO:0000259" key="1">
    <source>
        <dbReference type="PROSITE" id="PS50943"/>
    </source>
</evidence>
<comment type="caution">
    <text evidence="2">The sequence shown here is derived from an EMBL/GenBank/DDBJ whole genome shotgun (WGS) entry which is preliminary data.</text>
</comment>
<reference evidence="2 3" key="1">
    <citation type="journal article" date="2017" name="Front. Microbiol.">
        <title>New Insights into the Diversity of the Genus Faecalibacterium.</title>
        <authorList>
            <person name="Benevides L."/>
            <person name="Burman S."/>
            <person name="Martin R."/>
            <person name="Robert V."/>
            <person name="Thomas M."/>
            <person name="Miquel S."/>
            <person name="Chain F."/>
            <person name="Sokol H."/>
            <person name="Bermudez-Humaran L.G."/>
            <person name="Morrison M."/>
            <person name="Langella P."/>
            <person name="Azevedo V.A."/>
            <person name="Chatel J.M."/>
            <person name="Soares S."/>
        </authorList>
    </citation>
    <scope>NUCLEOTIDE SEQUENCE [LARGE SCALE GENOMIC DNA]</scope>
    <source>
        <strain evidence="2 3">CNCM I 4575</strain>
    </source>
</reference>
<dbReference type="EMBL" id="NMTY01000004">
    <property type="protein sequence ID" value="PDX82457.1"/>
    <property type="molecule type" value="Genomic_DNA"/>
</dbReference>
<name>A0A2A7ATH4_9FIRM</name>
<accession>A0A2A7ATH4</accession>
<evidence type="ECO:0000313" key="2">
    <source>
        <dbReference type="EMBL" id="PDX82457.1"/>
    </source>
</evidence>
<dbReference type="PROSITE" id="PS50943">
    <property type="entry name" value="HTH_CROC1"/>
    <property type="match status" value="1"/>
</dbReference>
<dbReference type="Pfam" id="PF01381">
    <property type="entry name" value="HTH_3"/>
    <property type="match status" value="1"/>
</dbReference>
<dbReference type="InterPro" id="IPR010982">
    <property type="entry name" value="Lambda_DNA-bd_dom_sf"/>
</dbReference>
<protein>
    <submittedName>
        <fullName evidence="2">Transcriptional regulator</fullName>
    </submittedName>
</protein>
<dbReference type="GO" id="GO:0003677">
    <property type="term" value="F:DNA binding"/>
    <property type="evidence" value="ECO:0007669"/>
    <property type="project" value="InterPro"/>
</dbReference>
<dbReference type="AlphaFoldDB" id="A0A2A7ATH4"/>
<dbReference type="SUPFAM" id="SSF47413">
    <property type="entry name" value="lambda repressor-like DNA-binding domains"/>
    <property type="match status" value="1"/>
</dbReference>
<dbReference type="CDD" id="cd00093">
    <property type="entry name" value="HTH_XRE"/>
    <property type="match status" value="1"/>
</dbReference>
<proteinExistence type="predicted"/>
<organism evidence="2 3">
    <name type="scientific">Faecalibacterium prausnitzii</name>
    <dbReference type="NCBI Taxonomy" id="853"/>
    <lineage>
        <taxon>Bacteria</taxon>
        <taxon>Bacillati</taxon>
        <taxon>Bacillota</taxon>
        <taxon>Clostridia</taxon>
        <taxon>Eubacteriales</taxon>
        <taxon>Oscillospiraceae</taxon>
        <taxon>Faecalibacterium</taxon>
    </lineage>
</organism>
<evidence type="ECO:0000313" key="3">
    <source>
        <dbReference type="Proteomes" id="UP000220005"/>
    </source>
</evidence>
<feature type="domain" description="HTH cro/C1-type" evidence="1">
    <location>
        <begin position="17"/>
        <end position="50"/>
    </location>
</feature>
<dbReference type="InterPro" id="IPR001387">
    <property type="entry name" value="Cro/C1-type_HTH"/>
</dbReference>
<dbReference type="Gene3D" id="1.10.260.40">
    <property type="entry name" value="lambda repressor-like DNA-binding domains"/>
    <property type="match status" value="1"/>
</dbReference>
<sequence length="52" mass="6121">MEQQNFELNKQAFGSFLAQLRREKGWTQKDLAEKLYVSDKAVSKWERGESLT</sequence>
<dbReference type="Proteomes" id="UP000220005">
    <property type="component" value="Unassembled WGS sequence"/>
</dbReference>